<dbReference type="Proteomes" id="UP001194746">
    <property type="component" value="Unassembled WGS sequence"/>
</dbReference>
<dbReference type="SUPFAM" id="SSF57959">
    <property type="entry name" value="Leucine zipper domain"/>
    <property type="match status" value="1"/>
</dbReference>
<accession>A0AAD4CRZ4</accession>
<dbReference type="AlphaFoldDB" id="A0AAD4CRZ4"/>
<organism evidence="2 3">
    <name type="scientific">Aspergillus nanangensis</name>
    <dbReference type="NCBI Taxonomy" id="2582783"/>
    <lineage>
        <taxon>Eukaryota</taxon>
        <taxon>Fungi</taxon>
        <taxon>Dikarya</taxon>
        <taxon>Ascomycota</taxon>
        <taxon>Pezizomycotina</taxon>
        <taxon>Eurotiomycetes</taxon>
        <taxon>Eurotiomycetidae</taxon>
        <taxon>Eurotiales</taxon>
        <taxon>Aspergillaceae</taxon>
        <taxon>Aspergillus</taxon>
        <taxon>Aspergillus subgen. Circumdati</taxon>
    </lineage>
</organism>
<dbReference type="PANTHER" id="PTHR40618:SF1">
    <property type="entry name" value="B-ZIP TRANSCRIPTION FACTOR (EUROFUNG)"/>
    <property type="match status" value="1"/>
</dbReference>
<dbReference type="InterPro" id="IPR046347">
    <property type="entry name" value="bZIP_sf"/>
</dbReference>
<feature type="region of interest" description="Disordered" evidence="1">
    <location>
        <begin position="63"/>
        <end position="82"/>
    </location>
</feature>
<feature type="compositionally biased region" description="Polar residues" evidence="1">
    <location>
        <begin position="66"/>
        <end position="78"/>
    </location>
</feature>
<protein>
    <submittedName>
        <fullName evidence="2">Phosphoserine transaminase</fullName>
    </submittedName>
</protein>
<keyword evidence="3" id="KW-1185">Reference proteome</keyword>
<gene>
    <name evidence="2" type="primary">SER1_1</name>
    <name evidence="2" type="ORF">FE257_003645</name>
</gene>
<reference evidence="2" key="1">
    <citation type="journal article" date="2019" name="Beilstein J. Org. Chem.">
        <title>Nanangenines: drimane sesquiterpenoids as the dominant metabolite cohort of a novel Australian fungus, Aspergillus nanangensis.</title>
        <authorList>
            <person name="Lacey H.J."/>
            <person name="Gilchrist C.L.M."/>
            <person name="Crombie A."/>
            <person name="Kalaitzis J.A."/>
            <person name="Vuong D."/>
            <person name="Rutledge P.J."/>
            <person name="Turner P."/>
            <person name="Pitt J.I."/>
            <person name="Lacey E."/>
            <person name="Chooi Y.H."/>
            <person name="Piggott A.M."/>
        </authorList>
    </citation>
    <scope>NUCLEOTIDE SEQUENCE</scope>
    <source>
        <strain evidence="2">MST-FP2251</strain>
    </source>
</reference>
<feature type="region of interest" description="Disordered" evidence="1">
    <location>
        <begin position="91"/>
        <end position="156"/>
    </location>
</feature>
<dbReference type="Gene3D" id="1.20.5.170">
    <property type="match status" value="1"/>
</dbReference>
<evidence type="ECO:0000313" key="2">
    <source>
        <dbReference type="EMBL" id="KAF9891634.1"/>
    </source>
</evidence>
<evidence type="ECO:0000313" key="3">
    <source>
        <dbReference type="Proteomes" id="UP001194746"/>
    </source>
</evidence>
<proteinExistence type="predicted"/>
<dbReference type="EMBL" id="VCAU01000017">
    <property type="protein sequence ID" value="KAF9891634.1"/>
    <property type="molecule type" value="Genomic_DNA"/>
</dbReference>
<feature type="region of interest" description="Disordered" evidence="1">
    <location>
        <begin position="232"/>
        <end position="268"/>
    </location>
</feature>
<dbReference type="PANTHER" id="PTHR40618">
    <property type="entry name" value="B-ZIP TRANSCRIPTION FACTOR (EUROFUNG)-RELATED"/>
    <property type="match status" value="1"/>
</dbReference>
<feature type="compositionally biased region" description="Polar residues" evidence="1">
    <location>
        <begin position="251"/>
        <end position="268"/>
    </location>
</feature>
<name>A0AAD4CRZ4_ASPNN</name>
<dbReference type="GO" id="GO:0003700">
    <property type="term" value="F:DNA-binding transcription factor activity"/>
    <property type="evidence" value="ECO:0007669"/>
    <property type="project" value="InterPro"/>
</dbReference>
<reference evidence="2" key="2">
    <citation type="submission" date="2020-02" db="EMBL/GenBank/DDBJ databases">
        <authorList>
            <person name="Gilchrist C.L.M."/>
            <person name="Chooi Y.-H."/>
        </authorList>
    </citation>
    <scope>NUCLEOTIDE SEQUENCE</scope>
    <source>
        <strain evidence="2">MST-FP2251</strain>
    </source>
</reference>
<comment type="caution">
    <text evidence="2">The sequence shown here is derived from an EMBL/GenBank/DDBJ whole genome shotgun (WGS) entry which is preliminary data.</text>
</comment>
<sequence>MSPKEADAAAIVDSELPLLSWDEIYNKAMLAPHARPSLLTYENPLAMSHIDSILSASSYPFPEHNAPTQFPPDQNSPPQLYGGLLLQNASRESSSQPIVIDRTSPAPHQPQSLQKKRKKNAKPIEPASETNPSSKKRGRPRKTLNSSTGENPEERRRMQIRLAQRAYRSRKEASITSFKSRISLLEDAVEKMSTSILSFSDELVQSGALESHPDLTGPLRDTVETCLALAKEAEEDSNRDVLGTSPHSDESGLSSSSAPGEQSNDSPPIEFQVTSAAASDDSLQWESTGPPHYLSASDLSDMEVSAFIERLQFACLYQGHRVLGDPSVPTSRLERPFRLLLTVMDRKSIKSWFDAVLYARLGQRRLEGWKEVPFFCLGGAGTHYPRPASSGSTIQPLLHPYQRWTMVQNPLELLPSTIQDELDGDWFDMADLAGFLREKGVHLRATPPINSKTPSSTQDSVNVARLIPALMNKAVCLGRTPGFRRHDVEKALLSAVWT</sequence>
<evidence type="ECO:0000256" key="1">
    <source>
        <dbReference type="SAM" id="MobiDB-lite"/>
    </source>
</evidence>
<dbReference type="CDD" id="cd14688">
    <property type="entry name" value="bZIP_YAP"/>
    <property type="match status" value="1"/>
</dbReference>